<feature type="transmembrane region" description="Helical" evidence="5">
    <location>
        <begin position="378"/>
        <end position="398"/>
    </location>
</feature>
<dbReference type="Pfam" id="PF02535">
    <property type="entry name" value="Zip"/>
    <property type="match status" value="1"/>
</dbReference>
<feature type="transmembrane region" description="Helical" evidence="5">
    <location>
        <begin position="190"/>
        <end position="211"/>
    </location>
</feature>
<evidence type="ECO:0000313" key="6">
    <source>
        <dbReference type="EMBL" id="CAD7638570.1"/>
    </source>
</evidence>
<evidence type="ECO:0008006" key="8">
    <source>
        <dbReference type="Google" id="ProtNLM"/>
    </source>
</evidence>
<dbReference type="EMBL" id="OC915088">
    <property type="protein sequence ID" value="CAD7638570.1"/>
    <property type="molecule type" value="Genomic_DNA"/>
</dbReference>
<dbReference type="PANTHER" id="PTHR11040">
    <property type="entry name" value="ZINC/IRON TRANSPORTER"/>
    <property type="match status" value="1"/>
</dbReference>
<dbReference type="GO" id="GO:0005385">
    <property type="term" value="F:zinc ion transmembrane transporter activity"/>
    <property type="evidence" value="ECO:0007669"/>
    <property type="project" value="TreeGrafter"/>
</dbReference>
<evidence type="ECO:0000256" key="1">
    <source>
        <dbReference type="ARBA" id="ARBA00004141"/>
    </source>
</evidence>
<dbReference type="OrthoDB" id="262547at2759"/>
<accession>A0A7R9QAD8</accession>
<proteinExistence type="predicted"/>
<feature type="transmembrane region" description="Helical" evidence="5">
    <location>
        <begin position="479"/>
        <end position="499"/>
    </location>
</feature>
<feature type="transmembrane region" description="Helical" evidence="5">
    <location>
        <begin position="505"/>
        <end position="527"/>
    </location>
</feature>
<feature type="transmembrane region" description="Helical" evidence="5">
    <location>
        <begin position="319"/>
        <end position="340"/>
    </location>
</feature>
<organism evidence="6">
    <name type="scientific">Oppiella nova</name>
    <dbReference type="NCBI Taxonomy" id="334625"/>
    <lineage>
        <taxon>Eukaryota</taxon>
        <taxon>Metazoa</taxon>
        <taxon>Ecdysozoa</taxon>
        <taxon>Arthropoda</taxon>
        <taxon>Chelicerata</taxon>
        <taxon>Arachnida</taxon>
        <taxon>Acari</taxon>
        <taxon>Acariformes</taxon>
        <taxon>Sarcoptiformes</taxon>
        <taxon>Oribatida</taxon>
        <taxon>Brachypylina</taxon>
        <taxon>Oppioidea</taxon>
        <taxon>Oppiidae</taxon>
        <taxon>Oppiella</taxon>
    </lineage>
</organism>
<feature type="transmembrane region" description="Helical" evidence="5">
    <location>
        <begin position="447"/>
        <end position="467"/>
    </location>
</feature>
<feature type="transmembrane region" description="Helical" evidence="5">
    <location>
        <begin position="680"/>
        <end position="706"/>
    </location>
</feature>
<name>A0A7R9QAD8_9ACAR</name>
<dbReference type="PANTHER" id="PTHR11040:SF70">
    <property type="entry name" value="OS05G0316100 PROTEIN"/>
    <property type="match status" value="1"/>
</dbReference>
<dbReference type="EMBL" id="CAJPVJ010000263">
    <property type="protein sequence ID" value="CAG2161871.1"/>
    <property type="molecule type" value="Genomic_DNA"/>
</dbReference>
<evidence type="ECO:0000256" key="4">
    <source>
        <dbReference type="ARBA" id="ARBA00023136"/>
    </source>
</evidence>
<feature type="transmembrane region" description="Helical" evidence="5">
    <location>
        <begin position="594"/>
        <end position="612"/>
    </location>
</feature>
<keyword evidence="3 5" id="KW-1133">Transmembrane helix</keyword>
<evidence type="ECO:0000256" key="2">
    <source>
        <dbReference type="ARBA" id="ARBA00022692"/>
    </source>
</evidence>
<feature type="transmembrane region" description="Helical" evidence="5">
    <location>
        <begin position="648"/>
        <end position="668"/>
    </location>
</feature>
<dbReference type="InterPro" id="IPR003689">
    <property type="entry name" value="ZIP"/>
</dbReference>
<feature type="transmembrane region" description="Helical" evidence="5">
    <location>
        <begin position="218"/>
        <end position="238"/>
    </location>
</feature>
<gene>
    <name evidence="6" type="ORF">ONB1V03_LOCUS1472</name>
</gene>
<evidence type="ECO:0000256" key="3">
    <source>
        <dbReference type="ARBA" id="ARBA00022989"/>
    </source>
</evidence>
<dbReference type="GO" id="GO:0016020">
    <property type="term" value="C:membrane"/>
    <property type="evidence" value="ECO:0007669"/>
    <property type="project" value="UniProtKB-SubCell"/>
</dbReference>
<feature type="transmembrane region" description="Helical" evidence="5">
    <location>
        <begin position="244"/>
        <end position="262"/>
    </location>
</feature>
<feature type="transmembrane region" description="Helical" evidence="5">
    <location>
        <begin position="283"/>
        <end position="299"/>
    </location>
</feature>
<evidence type="ECO:0000256" key="5">
    <source>
        <dbReference type="SAM" id="Phobius"/>
    </source>
</evidence>
<protein>
    <recommendedName>
        <fullName evidence="8">ZIP family metal transporter</fullName>
    </recommendedName>
</protein>
<keyword evidence="2 5" id="KW-0812">Transmembrane</keyword>
<keyword evidence="7" id="KW-1185">Reference proteome</keyword>
<evidence type="ECO:0000313" key="7">
    <source>
        <dbReference type="Proteomes" id="UP000728032"/>
    </source>
</evidence>
<dbReference type="Proteomes" id="UP000728032">
    <property type="component" value="Unassembled WGS sequence"/>
</dbReference>
<reference evidence="6" key="1">
    <citation type="submission" date="2020-11" db="EMBL/GenBank/DDBJ databases">
        <authorList>
            <person name="Tran Van P."/>
        </authorList>
    </citation>
    <scope>NUCLEOTIDE SEQUENCE</scope>
</reference>
<feature type="transmembrane region" description="Helical" evidence="5">
    <location>
        <begin position="619"/>
        <end position="642"/>
    </location>
</feature>
<feature type="transmembrane region" description="Helical" evidence="5">
    <location>
        <begin position="556"/>
        <end position="582"/>
    </location>
</feature>
<sequence length="715" mass="74790">MQIRFSGFGDTSKDDLNFLDAYAKIAHSGVRVEGATLWSSLDLSQQQHCSTCTAHDARGHDFLLLSSSTLRMGCKPDKRLRQAHRARGTVSLFVLLCCWNARVYGQTQDEAVNSLPAKVNLRGAGSLTLEPALKADARNTLSREDADPSRGETAGGAVLQSTEAFSAEASSIVNPAKAPPLRPHVAPVTVAFLTILMALATGLGSVPFFFLDMKGRGYGGICNGMACGVMLAASFGLLHEGESYGGAECVVLGVLLGGLFILGSQKYMAQFGEVKLMSLEGVNAHKAVLIVAIMTLHAFGEGAGVGVSFAGPRGLPQGLLVTIAIAVHNIPEGLAVSMVLSSKGVSAKRAMLWSIITSLPQPLVAVPAYMFAETFTKFLPLCMGFAAGCMIWMVFAELLPDGLEETSPTAIAASATISIAFMEALSAGMRNMEQGSAVHGRSPSTPLLWSLLFGVGPAFGGLLVVLAQRVMRFSQAFMMGGAAGLMLALGAVRPFQLLWGSGLPSVTVAIFFGMGAVMFGVVGHWVVGRAAHKKTDEDLEVLKSDGKTLDTPVSKAAMLGVTAILLHAWVEGLVLGVAALLAEGNIGLHMLAPVVLHSLPRGAAIAAIVSALSKSYRGALLSAALSGFAGPAGAVTALVMGLRHFQSLDGMIVLSSGGLVLAAWKYLLPRAWRLDTRRTLMGLLIGAVFGVMSFFGTHVLCLYTFLCVAAPDAVT</sequence>
<keyword evidence="4 5" id="KW-0472">Membrane</keyword>
<comment type="subcellular location">
    <subcellularLocation>
        <location evidence="1">Membrane</location>
        <topology evidence="1">Multi-pass membrane protein</topology>
    </subcellularLocation>
</comment>
<dbReference type="AlphaFoldDB" id="A0A7R9QAD8"/>